<dbReference type="InterPro" id="IPR001289">
    <property type="entry name" value="NFYA"/>
</dbReference>
<reference evidence="11" key="1">
    <citation type="submission" date="2022-08" db="EMBL/GenBank/DDBJ databases">
        <authorList>
            <person name="Gutierrez-Valencia J."/>
        </authorList>
    </citation>
    <scope>NUCLEOTIDE SEQUENCE</scope>
</reference>
<dbReference type="SMART" id="SM00521">
    <property type="entry name" value="CBF"/>
    <property type="match status" value="1"/>
</dbReference>
<dbReference type="GO" id="GO:0003677">
    <property type="term" value="F:DNA binding"/>
    <property type="evidence" value="ECO:0007669"/>
    <property type="project" value="UniProtKB-KW"/>
</dbReference>
<evidence type="ECO:0000256" key="5">
    <source>
        <dbReference type="ARBA" id="ARBA00023163"/>
    </source>
</evidence>
<keyword evidence="2 8" id="KW-0805">Transcription regulation</keyword>
<feature type="transmembrane region" description="Helical" evidence="10">
    <location>
        <begin position="12"/>
        <end position="33"/>
    </location>
</feature>
<feature type="compositionally biased region" description="Basic residues" evidence="9">
    <location>
        <begin position="238"/>
        <end position="258"/>
    </location>
</feature>
<comment type="caution">
    <text evidence="11">The sequence shown here is derived from an EMBL/GenBank/DDBJ whole genome shotgun (WGS) entry which is preliminary data.</text>
</comment>
<feature type="compositionally biased region" description="Low complexity" evidence="9">
    <location>
        <begin position="288"/>
        <end position="301"/>
    </location>
</feature>
<keyword evidence="5 8" id="KW-0804">Transcription</keyword>
<evidence type="ECO:0000256" key="9">
    <source>
        <dbReference type="SAM" id="MobiDB-lite"/>
    </source>
</evidence>
<name>A0AAV0J9H3_9ROSI</name>
<evidence type="ECO:0000256" key="7">
    <source>
        <dbReference type="ARBA" id="ARBA00025911"/>
    </source>
</evidence>
<dbReference type="InterPro" id="IPR018362">
    <property type="entry name" value="CCAAT-binding_factor_CS"/>
</dbReference>
<comment type="subcellular location">
    <subcellularLocation>
        <location evidence="1 8">Nucleus</location>
    </subcellularLocation>
</comment>
<evidence type="ECO:0000313" key="12">
    <source>
        <dbReference type="Proteomes" id="UP001154282"/>
    </source>
</evidence>
<proteinExistence type="inferred from homology"/>
<dbReference type="GO" id="GO:0016602">
    <property type="term" value="C:CCAAT-binding factor complex"/>
    <property type="evidence" value="ECO:0007669"/>
    <property type="project" value="InterPro"/>
</dbReference>
<evidence type="ECO:0000256" key="3">
    <source>
        <dbReference type="ARBA" id="ARBA00023125"/>
    </source>
</evidence>
<comment type="subunit">
    <text evidence="7">Heterotrimeric transcription factor composed of three components, NF-YA, NF-YB and NF-YC. NF-YB and NF-YC must interact and dimerize for NF-YA association and DNA binding.</text>
</comment>
<organism evidence="11 12">
    <name type="scientific">Linum tenue</name>
    <dbReference type="NCBI Taxonomy" id="586396"/>
    <lineage>
        <taxon>Eukaryota</taxon>
        <taxon>Viridiplantae</taxon>
        <taxon>Streptophyta</taxon>
        <taxon>Embryophyta</taxon>
        <taxon>Tracheophyta</taxon>
        <taxon>Spermatophyta</taxon>
        <taxon>Magnoliopsida</taxon>
        <taxon>eudicotyledons</taxon>
        <taxon>Gunneridae</taxon>
        <taxon>Pentapetalae</taxon>
        <taxon>rosids</taxon>
        <taxon>fabids</taxon>
        <taxon>Malpighiales</taxon>
        <taxon>Linaceae</taxon>
        <taxon>Linum</taxon>
    </lineage>
</organism>
<dbReference type="PANTHER" id="PTHR12632">
    <property type="entry name" value="TRANSCRIPTION FACTOR NF-Y ALPHA-RELATED"/>
    <property type="match status" value="1"/>
</dbReference>
<dbReference type="Proteomes" id="UP001154282">
    <property type="component" value="Unassembled WGS sequence"/>
</dbReference>
<keyword evidence="4" id="KW-0010">Activator</keyword>
<evidence type="ECO:0000256" key="8">
    <source>
        <dbReference type="RuleBase" id="RU367155"/>
    </source>
</evidence>
<keyword evidence="3 8" id="KW-0238">DNA-binding</keyword>
<dbReference type="AlphaFoldDB" id="A0AAV0J9H3"/>
<protein>
    <recommendedName>
        <fullName evidence="8">Nuclear transcription factor Y subunit</fullName>
    </recommendedName>
</protein>
<dbReference type="PROSITE" id="PS51152">
    <property type="entry name" value="NFYA_HAP2_2"/>
    <property type="match status" value="1"/>
</dbReference>
<sequence length="380" mass="41602">MIGRHLEFGYVIFGGKSVIFLPSFLFFCFWFLLGSVRDRDWKGGILMGMKTLYFKEHEGIAQNPVGHLSAAAPSMPSWWNVLGSHTAYVDSQLKTMSVDQQPTAGDQVVTATDQGQGGLLDKEIPTEFNIFPGSPGDGKSINEEQKSLPAQSFFSVQATLAAQFDIGYGQPMICAKHPPVDQYYGIFSAYGPQVPGRIMLPMDMSTDEGPIYVNAKQYHGILRRRKSRAKAELENKASRARKQYMHHSRHLHAMRRPRGSGGRFLTKQEIDKMAKDQGNNFQLSKPAGSQSSGGLQSDSGSANSSKERNGAGGGLNLSGRSSSEVTSMFSREDMVGCFQIKTPPPFHSFPGMMNTGGHGFVMPSKWVAAVVDNCSSNLKV</sequence>
<feature type="region of interest" description="Disordered" evidence="9">
    <location>
        <begin position="231"/>
        <end position="263"/>
    </location>
</feature>
<keyword evidence="12" id="KW-1185">Reference proteome</keyword>
<evidence type="ECO:0000256" key="2">
    <source>
        <dbReference type="ARBA" id="ARBA00023015"/>
    </source>
</evidence>
<evidence type="ECO:0000256" key="10">
    <source>
        <dbReference type="SAM" id="Phobius"/>
    </source>
</evidence>
<feature type="region of interest" description="Disordered" evidence="9">
    <location>
        <begin position="279"/>
        <end position="325"/>
    </location>
</feature>
<gene>
    <name evidence="11" type="ORF">LITE_LOCUS13037</name>
</gene>
<dbReference type="Pfam" id="PF02045">
    <property type="entry name" value="CBFB_NFYA"/>
    <property type="match status" value="1"/>
</dbReference>
<comment type="similarity">
    <text evidence="8">Belongs to the NFYA/HAP2 subunit family.</text>
</comment>
<dbReference type="EMBL" id="CAMGYJ010000004">
    <property type="protein sequence ID" value="CAI0405934.1"/>
    <property type="molecule type" value="Genomic_DNA"/>
</dbReference>
<dbReference type="PRINTS" id="PR00616">
    <property type="entry name" value="CCAATSUBUNTB"/>
</dbReference>
<dbReference type="Gene3D" id="6.10.250.2430">
    <property type="match status" value="1"/>
</dbReference>
<evidence type="ECO:0000256" key="6">
    <source>
        <dbReference type="ARBA" id="ARBA00023242"/>
    </source>
</evidence>
<evidence type="ECO:0000313" key="11">
    <source>
        <dbReference type="EMBL" id="CAI0405934.1"/>
    </source>
</evidence>
<evidence type="ECO:0000256" key="4">
    <source>
        <dbReference type="ARBA" id="ARBA00023159"/>
    </source>
</evidence>
<comment type="function">
    <text evidence="8">Component of the sequence-specific heterotrimeric transcription factor (NF-Y) which specifically recognizes a 5'-CCAAT-3' box motif found in the promoters of its target genes.</text>
</comment>
<keyword evidence="10" id="KW-1133">Transmembrane helix</keyword>
<dbReference type="GO" id="GO:0003700">
    <property type="term" value="F:DNA-binding transcription factor activity"/>
    <property type="evidence" value="ECO:0007669"/>
    <property type="project" value="UniProtKB-UniRule"/>
</dbReference>
<accession>A0AAV0J9H3</accession>
<evidence type="ECO:0000256" key="1">
    <source>
        <dbReference type="ARBA" id="ARBA00004123"/>
    </source>
</evidence>
<keyword evidence="10" id="KW-0472">Membrane</keyword>
<keyword evidence="6 8" id="KW-0539">Nucleus</keyword>
<keyword evidence="10" id="KW-0812">Transmembrane</keyword>
<dbReference type="PROSITE" id="PS00686">
    <property type="entry name" value="NFYA_HAP2_1"/>
    <property type="match status" value="1"/>
</dbReference>